<gene>
    <name evidence="2" type="ORF">Mth01_44610</name>
</gene>
<dbReference type="PROSITE" id="PS51186">
    <property type="entry name" value="GNAT"/>
    <property type="match status" value="1"/>
</dbReference>
<evidence type="ECO:0000259" key="1">
    <source>
        <dbReference type="PROSITE" id="PS51186"/>
    </source>
</evidence>
<accession>A0A8J3RH19</accession>
<reference evidence="2" key="1">
    <citation type="submission" date="2021-01" db="EMBL/GenBank/DDBJ databases">
        <title>Whole genome shotgun sequence of Sphaerimonospora thailandensis NBRC 107569.</title>
        <authorList>
            <person name="Komaki H."/>
            <person name="Tamura T."/>
        </authorList>
    </citation>
    <scope>NUCLEOTIDE SEQUENCE</scope>
    <source>
        <strain evidence="2">NBRC 107569</strain>
    </source>
</reference>
<dbReference type="Gene3D" id="3.40.630.30">
    <property type="match status" value="1"/>
</dbReference>
<name>A0A8J3RH19_9ACTN</name>
<dbReference type="InterPro" id="IPR016181">
    <property type="entry name" value="Acyl_CoA_acyltransferase"/>
</dbReference>
<evidence type="ECO:0000313" key="2">
    <source>
        <dbReference type="EMBL" id="GIH72208.1"/>
    </source>
</evidence>
<protein>
    <recommendedName>
        <fullName evidence="1">N-acetyltransferase domain-containing protein</fullName>
    </recommendedName>
</protein>
<comment type="caution">
    <text evidence="2">The sequence shown here is derived from an EMBL/GenBank/DDBJ whole genome shotgun (WGS) entry which is preliminary data.</text>
</comment>
<feature type="domain" description="N-acetyltransferase" evidence="1">
    <location>
        <begin position="97"/>
        <end position="239"/>
    </location>
</feature>
<dbReference type="Proteomes" id="UP000610966">
    <property type="component" value="Unassembled WGS sequence"/>
</dbReference>
<dbReference type="SUPFAM" id="SSF55729">
    <property type="entry name" value="Acyl-CoA N-acyltransferases (Nat)"/>
    <property type="match status" value="1"/>
</dbReference>
<organism evidence="2 3">
    <name type="scientific">Sphaerimonospora thailandensis</name>
    <dbReference type="NCBI Taxonomy" id="795644"/>
    <lineage>
        <taxon>Bacteria</taxon>
        <taxon>Bacillati</taxon>
        <taxon>Actinomycetota</taxon>
        <taxon>Actinomycetes</taxon>
        <taxon>Streptosporangiales</taxon>
        <taxon>Streptosporangiaceae</taxon>
        <taxon>Sphaerimonospora</taxon>
    </lineage>
</organism>
<dbReference type="EMBL" id="BOOG01000047">
    <property type="protein sequence ID" value="GIH72208.1"/>
    <property type="molecule type" value="Genomic_DNA"/>
</dbReference>
<proteinExistence type="predicted"/>
<keyword evidence="3" id="KW-1185">Reference proteome</keyword>
<sequence>MRTVAFGVPMAVVDVEEALNGDWTACRGEVDIVRVQDPPLARWAELAAAGFFPKPQVVVWRTATAETEHDYLARLPSKDRRNVFAARRRVRATGVRFEIRPVSAGLLELFLPLYEREVGKMRHGWAGASAQRAQILAAADQYFAVCVWDGADLAGACLSLQSREKDEVRARFSAVVPHHRAAGLPRLLYMKVIEEARRRGFGWVSLGSDPNLYGHMVKPGLFGFKSRLGFVSVPSHLVDPGSGSDQADRIVGLSALTDPSFVLAYATGDDGRPVRGPDLRLEMFGATGDVDLRPYRSAFLTGMRTHRVDAVPSPFPSLTGD</sequence>
<dbReference type="GO" id="GO:0016747">
    <property type="term" value="F:acyltransferase activity, transferring groups other than amino-acyl groups"/>
    <property type="evidence" value="ECO:0007669"/>
    <property type="project" value="InterPro"/>
</dbReference>
<dbReference type="AlphaFoldDB" id="A0A8J3RH19"/>
<evidence type="ECO:0000313" key="3">
    <source>
        <dbReference type="Proteomes" id="UP000610966"/>
    </source>
</evidence>
<dbReference type="InterPro" id="IPR000182">
    <property type="entry name" value="GNAT_dom"/>
</dbReference>